<reference evidence="3" key="1">
    <citation type="submission" date="2003-08" db="EMBL/GenBank/DDBJ databases">
        <authorList>
            <person name="Birren B."/>
            <person name="Nusbaum C."/>
            <person name="Abebe A."/>
            <person name="Abouelleil A."/>
            <person name="Adekoya E."/>
            <person name="Ait-zahra M."/>
            <person name="Allen N."/>
            <person name="Allen T."/>
            <person name="An P."/>
            <person name="Anderson M."/>
            <person name="Anderson S."/>
            <person name="Arachchi H."/>
            <person name="Armbruster J."/>
            <person name="Bachantsang P."/>
            <person name="Baldwin J."/>
            <person name="Barry A."/>
            <person name="Bayul T."/>
            <person name="Blitshsteyn B."/>
            <person name="Bloom T."/>
            <person name="Blye J."/>
            <person name="Boguslavskiy L."/>
            <person name="Borowsky M."/>
            <person name="Boukhgalter B."/>
            <person name="Brunache A."/>
            <person name="Butler J."/>
            <person name="Calixte N."/>
            <person name="Calvo S."/>
            <person name="Camarata J."/>
            <person name="Campo K."/>
            <person name="Chang J."/>
            <person name="Cheshatsang Y."/>
            <person name="Citroen M."/>
            <person name="Collymore A."/>
            <person name="Considine T."/>
            <person name="Cook A."/>
            <person name="Cooke P."/>
            <person name="Corum B."/>
            <person name="Cuomo C."/>
            <person name="David R."/>
            <person name="Dawoe T."/>
            <person name="Degray S."/>
            <person name="Dodge S."/>
            <person name="Dooley K."/>
            <person name="Dorje P."/>
            <person name="Dorjee K."/>
            <person name="Dorris L."/>
            <person name="Duffey N."/>
            <person name="Dupes A."/>
            <person name="Elkins T."/>
            <person name="Engels R."/>
            <person name="Erickson J."/>
            <person name="Farina A."/>
            <person name="Faro S."/>
            <person name="Ferreira P."/>
            <person name="Fischer H."/>
            <person name="Fitzgerald M."/>
            <person name="Foley K."/>
            <person name="Gage D."/>
            <person name="Galagan J."/>
            <person name="Gearin G."/>
            <person name="Gnerre S."/>
            <person name="Gnirke A."/>
            <person name="Goyette A."/>
            <person name="Graham J."/>
            <person name="Grandbois E."/>
            <person name="Gyaltsen K."/>
            <person name="Hafez N."/>
            <person name="Hagopian D."/>
            <person name="Hagos B."/>
            <person name="Hall J."/>
            <person name="Hatcher B."/>
            <person name="Heller A."/>
            <person name="Higgins H."/>
            <person name="Honan T."/>
            <person name="Horn A."/>
            <person name="Houde N."/>
            <person name="Hughes L."/>
            <person name="Hulme W."/>
            <person name="Husby E."/>
            <person name="Iliev I."/>
            <person name="Jaffe D."/>
            <person name="Jones C."/>
            <person name="Kamal M."/>
            <person name="Kamat A."/>
            <person name="Kamvysselis M."/>
            <person name="Karlsson E."/>
            <person name="Kells C."/>
            <person name="Kieu A."/>
            <person name="Kisner P."/>
            <person name="Kodira C."/>
            <person name="Kulbokas E."/>
            <person name="Labutti K."/>
            <person name="Lama D."/>
            <person name="Landers T."/>
            <person name="Leger J."/>
            <person name="Levine S."/>
            <person name="Lewis D."/>
            <person name="Lewis T."/>
            <person name="Lindblad-toh K."/>
            <person name="Liu X."/>
            <person name="Lokyitsang T."/>
            <person name="Lokyitsang Y."/>
            <person name="Lucien O."/>
            <person name="Lui A."/>
            <person name="Ma L.J."/>
            <person name="Mabbitt R."/>
            <person name="Macdonald J."/>
            <person name="Maclean C."/>
            <person name="Major J."/>
            <person name="Manning J."/>
            <person name="Marabella R."/>
            <person name="Maru K."/>
            <person name="Matthews C."/>
            <person name="Mauceli E."/>
            <person name="Mccarthy M."/>
            <person name="Mcdonough S."/>
            <person name="Mcghee T."/>
            <person name="Meldrim J."/>
            <person name="Meneus L."/>
            <person name="Mesirov J."/>
            <person name="Mihalev A."/>
            <person name="Mihova T."/>
            <person name="Mikkelsen T."/>
            <person name="Mlenga V."/>
            <person name="Moru K."/>
            <person name="Mozes J."/>
            <person name="Mulrain L."/>
            <person name="Munson G."/>
            <person name="Naylor J."/>
            <person name="Newes C."/>
            <person name="Nguyen C."/>
            <person name="Nguyen N."/>
            <person name="Nguyen T."/>
            <person name="Nicol R."/>
            <person name="Nielsen C."/>
            <person name="Nizzari M."/>
            <person name="Norbu C."/>
            <person name="Norbu N."/>
            <person name="O'donnell P."/>
            <person name="Okoawo O."/>
            <person name="O'leary S."/>
            <person name="Omotosho B."/>
            <person name="O'neill K."/>
            <person name="Osman S."/>
            <person name="Parker S."/>
            <person name="Perrin D."/>
            <person name="Phunkhang P."/>
            <person name="Piqani B."/>
            <person name="Purcell S."/>
            <person name="Rachupka T."/>
            <person name="Ramasamy U."/>
            <person name="Rameau R."/>
            <person name="Ray V."/>
            <person name="Raymond C."/>
            <person name="Retta R."/>
            <person name="Richardson S."/>
            <person name="Rise C."/>
            <person name="Rodriguez J."/>
            <person name="Rogers J."/>
            <person name="Rogov P."/>
            <person name="Rutman M."/>
            <person name="Schupbach R."/>
            <person name="Seaman C."/>
            <person name="Settipalli S."/>
            <person name="Sharpe T."/>
            <person name="Sheridan J."/>
            <person name="Sherpa N."/>
            <person name="Shi J."/>
            <person name="Smirnov S."/>
            <person name="Smith C."/>
            <person name="Sougnez C."/>
            <person name="Spencer B."/>
            <person name="Stalker J."/>
            <person name="Stange-thomann N."/>
            <person name="Stavropoulos S."/>
            <person name="Stetson K."/>
            <person name="Stone C."/>
            <person name="Stone S."/>
            <person name="Stubbs M."/>
            <person name="Talamas J."/>
            <person name="Tchuinga P."/>
            <person name="Tenzing P."/>
            <person name="Tesfaye S."/>
            <person name="Theodore J."/>
            <person name="Thoulutsang Y."/>
            <person name="Topham K."/>
            <person name="Towey S."/>
            <person name="Tsamla T."/>
            <person name="Tsomo N."/>
            <person name="Vallee D."/>
            <person name="Vassiliev H."/>
            <person name="Venkataraman V."/>
            <person name="Vinson J."/>
            <person name="Vo A."/>
            <person name="Wade C."/>
            <person name="Wang S."/>
            <person name="Wangchuk T."/>
            <person name="Wangdi T."/>
            <person name="Whittaker C."/>
            <person name="Wilkinson J."/>
            <person name="Wu Y."/>
            <person name="Wyman D."/>
            <person name="Yadav S."/>
            <person name="Yang S."/>
            <person name="Yang X."/>
            <person name="Yeager S."/>
            <person name="Yee E."/>
            <person name="Young G."/>
            <person name="Zainoun J."/>
            <person name="Zembeck L."/>
            <person name="Zimmer A."/>
            <person name="Zody M."/>
            <person name="Lander E."/>
        </authorList>
    </citation>
    <scope>NUCLEOTIDE SEQUENCE [LARGE SCALE GENOMIC DNA]</scope>
</reference>
<protein>
    <submittedName>
        <fullName evidence="2">Uncharacterized protein</fullName>
    </submittedName>
</protein>
<dbReference type="AlphaFoldDB" id="H2Z064"/>
<reference evidence="2" key="3">
    <citation type="submission" date="2025-09" db="UniProtKB">
        <authorList>
            <consortium name="Ensembl"/>
        </authorList>
    </citation>
    <scope>IDENTIFICATION</scope>
</reference>
<reference evidence="2" key="2">
    <citation type="submission" date="2025-08" db="UniProtKB">
        <authorList>
            <consortium name="Ensembl"/>
        </authorList>
    </citation>
    <scope>IDENTIFICATION</scope>
</reference>
<feature type="compositionally biased region" description="Polar residues" evidence="1">
    <location>
        <begin position="69"/>
        <end position="79"/>
    </location>
</feature>
<feature type="compositionally biased region" description="Polar residues" evidence="1">
    <location>
        <begin position="135"/>
        <end position="151"/>
    </location>
</feature>
<dbReference type="HOGENOM" id="CLU_1144803_0_0_1"/>
<dbReference type="OMA" id="QAPTEYN"/>
<dbReference type="InParanoid" id="H2Z064"/>
<sequence>MNNVTPSMIKERIRLIKPTRPQAPTEYNLQYKRWPLRPFTYDTFRVDKKTLKRDIPKEKETKSAEDAETVNTFSSAYPCSTQSEQQSEDSSKLSVPSQYEEDKTDNVLSSALHTSTAKMHVRTNQSKMGKKQSACRPNTTLGTRSGQNADSTMKKLEKDFSNKLRYLTAYSNIASTKGTSSSSSKAVKKHRRREAWVREGNTSSPSEKLPINKERTTATQEHQTNNSPPKLPKNDKLRIGDLC</sequence>
<dbReference type="Proteomes" id="UP000007875">
    <property type="component" value="Unassembled WGS sequence"/>
</dbReference>
<evidence type="ECO:0000313" key="2">
    <source>
        <dbReference type="Ensembl" id="ENSCSAVP00000010976.1"/>
    </source>
</evidence>
<feature type="compositionally biased region" description="Polar residues" evidence="1">
    <location>
        <begin position="217"/>
        <end position="228"/>
    </location>
</feature>
<feature type="compositionally biased region" description="Basic and acidic residues" evidence="1">
    <location>
        <begin position="47"/>
        <end position="65"/>
    </location>
</feature>
<proteinExistence type="predicted"/>
<feature type="compositionally biased region" description="Polar residues" evidence="1">
    <location>
        <begin position="106"/>
        <end position="127"/>
    </location>
</feature>
<accession>H2Z064</accession>
<dbReference type="GeneTree" id="ENSGT00530000067873"/>
<feature type="region of interest" description="Disordered" evidence="1">
    <location>
        <begin position="175"/>
        <end position="243"/>
    </location>
</feature>
<feature type="compositionally biased region" description="Basic and acidic residues" evidence="1">
    <location>
        <begin position="232"/>
        <end position="243"/>
    </location>
</feature>
<keyword evidence="3" id="KW-1185">Reference proteome</keyword>
<evidence type="ECO:0000256" key="1">
    <source>
        <dbReference type="SAM" id="MobiDB-lite"/>
    </source>
</evidence>
<evidence type="ECO:0000313" key="3">
    <source>
        <dbReference type="Proteomes" id="UP000007875"/>
    </source>
</evidence>
<feature type="region of interest" description="Disordered" evidence="1">
    <location>
        <begin position="47"/>
        <end position="152"/>
    </location>
</feature>
<organism evidence="2 3">
    <name type="scientific">Ciona savignyi</name>
    <name type="common">Pacific transparent sea squirt</name>
    <dbReference type="NCBI Taxonomy" id="51511"/>
    <lineage>
        <taxon>Eukaryota</taxon>
        <taxon>Metazoa</taxon>
        <taxon>Chordata</taxon>
        <taxon>Tunicata</taxon>
        <taxon>Ascidiacea</taxon>
        <taxon>Phlebobranchia</taxon>
        <taxon>Cionidae</taxon>
        <taxon>Ciona</taxon>
    </lineage>
</organism>
<name>H2Z064_CIOSA</name>
<dbReference type="Ensembl" id="ENSCSAVT00000011107.1">
    <property type="protein sequence ID" value="ENSCSAVP00000010976.1"/>
    <property type="gene ID" value="ENSCSAVG00000006428.1"/>
</dbReference>
<feature type="compositionally biased region" description="Low complexity" evidence="1">
    <location>
        <begin position="175"/>
        <end position="185"/>
    </location>
</feature>